<evidence type="ECO:0000256" key="1">
    <source>
        <dbReference type="ARBA" id="ARBA00006594"/>
    </source>
</evidence>
<dbReference type="RefSeq" id="WP_012055868.1">
    <property type="nucleotide sequence ID" value="NZ_VOIF01000014.1"/>
</dbReference>
<dbReference type="InterPro" id="IPR029063">
    <property type="entry name" value="SAM-dependent_MTases_sf"/>
</dbReference>
<name>A0A5C6L6U4_9BACT</name>
<dbReference type="GeneID" id="5304701"/>
<comment type="similarity">
    <text evidence="1">Belongs to the N(4)/N(6)-methyltransferase family.</text>
</comment>
<dbReference type="GO" id="GO:0032259">
    <property type="term" value="P:methylation"/>
    <property type="evidence" value="ECO:0007669"/>
    <property type="project" value="UniProtKB-KW"/>
</dbReference>
<evidence type="ECO:0000256" key="2">
    <source>
        <dbReference type="ARBA" id="ARBA00022603"/>
    </source>
</evidence>
<comment type="caution">
    <text evidence="5">The sequence shown here is derived from an EMBL/GenBank/DDBJ whole genome shotgun (WGS) entry which is preliminary data.</text>
</comment>
<dbReference type="AlphaFoldDB" id="A0A5C6L6U4"/>
<reference evidence="5 6" key="1">
    <citation type="submission" date="2019-07" db="EMBL/GenBank/DDBJ databases">
        <title>Genome sequencing of Bacteroides dorei iSURF_12.</title>
        <authorList>
            <person name="Sevigny J.L."/>
            <person name="Ruoff K.L."/>
            <person name="Price C.E."/>
            <person name="Valls R.A."/>
            <person name="O'Toole G.A."/>
        </authorList>
    </citation>
    <scope>NUCLEOTIDE SEQUENCE [LARGE SCALE GENOMIC DNA]</scope>
    <source>
        <strain evidence="5 6">ANK132K_1B</strain>
    </source>
</reference>
<accession>A0A5C6L6U4</accession>
<dbReference type="SUPFAM" id="SSF53335">
    <property type="entry name" value="S-adenosyl-L-methionine-dependent methyltransferases"/>
    <property type="match status" value="2"/>
</dbReference>
<dbReference type="PROSITE" id="PS00092">
    <property type="entry name" value="N6_MTASE"/>
    <property type="match status" value="1"/>
</dbReference>
<organism evidence="5 6">
    <name type="scientific">Phocaeicola dorei</name>
    <dbReference type="NCBI Taxonomy" id="357276"/>
    <lineage>
        <taxon>Bacteria</taxon>
        <taxon>Pseudomonadati</taxon>
        <taxon>Bacteroidota</taxon>
        <taxon>Bacteroidia</taxon>
        <taxon>Bacteroidales</taxon>
        <taxon>Bacteroidaceae</taxon>
        <taxon>Phocaeicola</taxon>
    </lineage>
</organism>
<dbReference type="EMBL" id="VOIF01000014">
    <property type="protein sequence ID" value="TWV70641.1"/>
    <property type="molecule type" value="Genomic_DNA"/>
</dbReference>
<dbReference type="Proteomes" id="UP000315833">
    <property type="component" value="Unassembled WGS sequence"/>
</dbReference>
<evidence type="ECO:0000313" key="5">
    <source>
        <dbReference type="EMBL" id="TWV70641.1"/>
    </source>
</evidence>
<feature type="domain" description="DNA methylase N-4/N-6" evidence="4">
    <location>
        <begin position="119"/>
        <end position="174"/>
    </location>
</feature>
<keyword evidence="3 5" id="KW-0808">Transferase</keyword>
<dbReference type="GO" id="GO:0008170">
    <property type="term" value="F:N-methyltransferase activity"/>
    <property type="evidence" value="ECO:0007669"/>
    <property type="project" value="InterPro"/>
</dbReference>
<dbReference type="InterPro" id="IPR002941">
    <property type="entry name" value="DNA_methylase_N4/N6"/>
</dbReference>
<proteinExistence type="inferred from homology"/>
<feature type="domain" description="DNA methylase N-4/N-6" evidence="4">
    <location>
        <begin position="489"/>
        <end position="629"/>
    </location>
</feature>
<dbReference type="GO" id="GO:0003677">
    <property type="term" value="F:DNA binding"/>
    <property type="evidence" value="ECO:0007669"/>
    <property type="project" value="InterPro"/>
</dbReference>
<dbReference type="InterPro" id="IPR002052">
    <property type="entry name" value="DNA_methylase_N6_adenine_CS"/>
</dbReference>
<evidence type="ECO:0000259" key="4">
    <source>
        <dbReference type="Pfam" id="PF01555"/>
    </source>
</evidence>
<evidence type="ECO:0000256" key="3">
    <source>
        <dbReference type="ARBA" id="ARBA00022679"/>
    </source>
</evidence>
<sequence length="881" mass="101449">MSSKDISPRLFLDDEFEETKIVPDKVVCLGMEFPSEDARREYFRAELRKKLPELKQIEGFPIGEDDDIINLSDPPYYTACPNPWLNDFIEEWEKEKVELEKEGKRKANFEVKTPYAADVSEGKNNPIYMAHAYHTKVPHPAIMRYILHYTQPGDIVFDGFCGTGMTGVAAQLCGSENDVKALLKKGEKAEIGVRHSICSDLSPIASLIAATYNLKFDPKAFERKALRILEQVEKELGWMYETEVDGKKAKINYTIWSDVFVCPSCGNEIVLWDEAVDLDKEIMKDSFPCPHCGNTCSKKNMEKAWETSFDSLLNKTVTLNKKVPVRVNYTLSGKRGEKNIDAKDKNLIENTNLYKLNLNLYTNKLPFGEKTKAIKSSNHIEYLHHFFHLRNFILNNRVSDLSGKDIYLQSWLTSIIQNSSSMYKFRLDRKGGILNGTFFIPSLNIEQNPIKLLKSKITDFNRCFYETRGNSAISVNSATSLYNLPNSSVDYIFIDPPFGANIMYSELNSIWEGWLKVTTNNKEEAIINKEQKKSLFDYQSLMYKSFKEFYRVLKPGKWITIEFSNTSASVWNSIQNALQSVGFVVVNVAAIDKKQGSFNAVTTTTAVKQDLVITCYKPSDAIIEKFEKSEDKAKTAMDFIEELLVHLPVHLSKGESTTAVIERSPKILFDRLISYYVQKGYAIPMDAQEFQKQLKERFIERDGMFFTASQAIEYEQKKEKCSGFVPMALFISSEAEGIEWLKRELQNSQTYSDLQPEWMKNMLPPKKGDVLPELMSILEENFIKDEEGNWRNPDPEKAADLEIIRNRRMMKEFNMYLEQAQKPKAKRMKDTRLEVLRYGFKECYKQKNYQAIVTVGDHILESLLQEDEVLLQYYDIASSRV</sequence>
<evidence type="ECO:0000313" key="6">
    <source>
        <dbReference type="Proteomes" id="UP000315833"/>
    </source>
</evidence>
<keyword evidence="2 5" id="KW-0489">Methyltransferase</keyword>
<protein>
    <submittedName>
        <fullName evidence="5">Site-specific DNA-methyltransferase</fullName>
    </submittedName>
</protein>
<dbReference type="Pfam" id="PF01555">
    <property type="entry name" value="N6_N4_Mtase"/>
    <property type="match status" value="2"/>
</dbReference>
<gene>
    <name evidence="5" type="ORF">FSA04_12110</name>
</gene>
<dbReference type="Gene3D" id="3.40.50.150">
    <property type="entry name" value="Vaccinia Virus protein VP39"/>
    <property type="match status" value="2"/>
</dbReference>